<dbReference type="InterPro" id="IPR014025">
    <property type="entry name" value="Glutaredoxin_subgr"/>
</dbReference>
<protein>
    <recommendedName>
        <fullName evidence="2">Glutaredoxin domain-containing protein</fullName>
    </recommendedName>
</protein>
<comment type="caution">
    <text evidence="3">The sequence shown here is derived from an EMBL/GenBank/DDBJ whole genome shotgun (WGS) entry which is preliminary data.</text>
</comment>
<dbReference type="Proteomes" id="UP001590951">
    <property type="component" value="Unassembled WGS sequence"/>
</dbReference>
<accession>A0ABR4B4B3</accession>
<reference evidence="3 4" key="1">
    <citation type="submission" date="2024-09" db="EMBL/GenBank/DDBJ databases">
        <title>Rethinking Asexuality: The Enigmatic Case of Functional Sexual Genes in Lepraria (Stereocaulaceae).</title>
        <authorList>
            <person name="Doellman M."/>
            <person name="Sun Y."/>
            <person name="Barcenas-Pena A."/>
            <person name="Lumbsch H.T."/>
            <person name="Grewe F."/>
        </authorList>
    </citation>
    <scope>NUCLEOTIDE SEQUENCE [LARGE SCALE GENOMIC DNA]</scope>
    <source>
        <strain evidence="3 4">Grewe 0041</strain>
    </source>
</reference>
<dbReference type="InterPro" id="IPR036249">
    <property type="entry name" value="Thioredoxin-like_sf"/>
</dbReference>
<dbReference type="NCBIfam" id="TIGR02180">
    <property type="entry name" value="GRX_euk"/>
    <property type="match status" value="1"/>
</dbReference>
<evidence type="ECO:0000259" key="2">
    <source>
        <dbReference type="Pfam" id="PF00462"/>
    </source>
</evidence>
<dbReference type="EMBL" id="JBHFEH010000032">
    <property type="protein sequence ID" value="KAL2051739.1"/>
    <property type="molecule type" value="Genomic_DNA"/>
</dbReference>
<dbReference type="PRINTS" id="PR00160">
    <property type="entry name" value="GLUTAREDOXIN"/>
</dbReference>
<gene>
    <name evidence="3" type="ORF">ABVK25_007895</name>
</gene>
<dbReference type="Pfam" id="PF00462">
    <property type="entry name" value="Glutaredoxin"/>
    <property type="match status" value="1"/>
</dbReference>
<dbReference type="CDD" id="cd03419">
    <property type="entry name" value="GRX_GRXh_1_2_like"/>
    <property type="match status" value="1"/>
</dbReference>
<evidence type="ECO:0000256" key="1">
    <source>
        <dbReference type="SAM" id="MobiDB-lite"/>
    </source>
</evidence>
<dbReference type="InterPro" id="IPR002109">
    <property type="entry name" value="Glutaredoxin"/>
</dbReference>
<proteinExistence type="predicted"/>
<dbReference type="PROSITE" id="PS51354">
    <property type="entry name" value="GLUTAREDOXIN_2"/>
    <property type="match status" value="1"/>
</dbReference>
<dbReference type="PANTHER" id="PTHR45694">
    <property type="entry name" value="GLUTAREDOXIN 2"/>
    <property type="match status" value="1"/>
</dbReference>
<feature type="compositionally biased region" description="Basic and acidic residues" evidence="1">
    <location>
        <begin position="122"/>
        <end position="157"/>
    </location>
</feature>
<organism evidence="3 4">
    <name type="scientific">Lepraria finkii</name>
    <dbReference type="NCBI Taxonomy" id="1340010"/>
    <lineage>
        <taxon>Eukaryota</taxon>
        <taxon>Fungi</taxon>
        <taxon>Dikarya</taxon>
        <taxon>Ascomycota</taxon>
        <taxon>Pezizomycotina</taxon>
        <taxon>Lecanoromycetes</taxon>
        <taxon>OSLEUM clade</taxon>
        <taxon>Lecanoromycetidae</taxon>
        <taxon>Lecanorales</taxon>
        <taxon>Lecanorineae</taxon>
        <taxon>Stereocaulaceae</taxon>
        <taxon>Lepraria</taxon>
    </lineage>
</organism>
<dbReference type="SUPFAM" id="SSF52833">
    <property type="entry name" value="Thioredoxin-like"/>
    <property type="match status" value="1"/>
</dbReference>
<evidence type="ECO:0000313" key="4">
    <source>
        <dbReference type="Proteomes" id="UP001590951"/>
    </source>
</evidence>
<sequence>MPSTRRVKVLAIALAVIVCTILYLSNDSSSQDFYSRTVAALDRKDASDQEVAQKLQAVKDTAKAQNPDSVAAPQKPISVEPEDKKATDVDVPLASEADGSDKGTGSTMGEGTKSVAGRKTRKGGESKDMHSGKEAPRYPDPSKEKEGEEKEEKKETEEEHEIETELNSILKKGPIIIFSKSYCPYSAKAKRILLEKYTIVPAPYVVELDKHPLGPGLQAALGKSTGRRTVPNILVNGRSIGGGDDIEALDESGGLLEKVTGMAGKRIVEAKRSEEK</sequence>
<evidence type="ECO:0000313" key="3">
    <source>
        <dbReference type="EMBL" id="KAL2051739.1"/>
    </source>
</evidence>
<feature type="region of interest" description="Disordered" evidence="1">
    <location>
        <begin position="57"/>
        <end position="162"/>
    </location>
</feature>
<keyword evidence="4" id="KW-1185">Reference proteome</keyword>
<dbReference type="Gene3D" id="3.40.30.10">
    <property type="entry name" value="Glutaredoxin"/>
    <property type="match status" value="1"/>
</dbReference>
<feature type="domain" description="Glutaredoxin" evidence="2">
    <location>
        <begin position="175"/>
        <end position="240"/>
    </location>
</feature>
<name>A0ABR4B4B3_9LECA</name>
<dbReference type="InterPro" id="IPR011899">
    <property type="entry name" value="Glutaredoxin_euk/vir"/>
</dbReference>
<dbReference type="PANTHER" id="PTHR45694:SF5">
    <property type="entry name" value="GLUTAREDOXIN 2"/>
    <property type="match status" value="1"/>
</dbReference>